<dbReference type="EMBL" id="AAARLF010000003">
    <property type="protein sequence ID" value="EAE2897785.1"/>
    <property type="molecule type" value="Genomic_DNA"/>
</dbReference>
<name>A0A7U8DF03_LISMN</name>
<accession>A0A7U8DF03</accession>
<evidence type="ECO:0000313" key="5">
    <source>
        <dbReference type="Proteomes" id="UP000401273"/>
    </source>
</evidence>
<organism evidence="2 5">
    <name type="scientific">Listeria monocytogenes</name>
    <dbReference type="NCBI Taxonomy" id="1639"/>
    <lineage>
        <taxon>Bacteria</taxon>
        <taxon>Bacillati</taxon>
        <taxon>Bacillota</taxon>
        <taxon>Bacilli</taxon>
        <taxon>Bacillales</taxon>
        <taxon>Listeriaceae</taxon>
        <taxon>Listeria</taxon>
    </lineage>
</organism>
<evidence type="ECO:0000256" key="1">
    <source>
        <dbReference type="SAM" id="SignalP"/>
    </source>
</evidence>
<gene>
    <name evidence="2" type="ORF">E1W43_07475</name>
    <name evidence="3" type="ORF">E1X78_07810</name>
</gene>
<feature type="chain" id="PRO_5044130235" description="DUF4352 domain-containing protein" evidence="1">
    <location>
        <begin position="26"/>
        <end position="191"/>
    </location>
</feature>
<evidence type="ECO:0000313" key="2">
    <source>
        <dbReference type="EMBL" id="EAE2897785.1"/>
    </source>
</evidence>
<evidence type="ECO:0000313" key="3">
    <source>
        <dbReference type="EMBL" id="EAE5604011.1"/>
    </source>
</evidence>
<protein>
    <recommendedName>
        <fullName evidence="6">DUF4352 domain-containing protein</fullName>
    </recommendedName>
</protein>
<dbReference type="Proteomes" id="UP000332711">
    <property type="component" value="Unassembled WGS sequence"/>
</dbReference>
<dbReference type="EMBL" id="AAASTI010000003">
    <property type="protein sequence ID" value="EAE5604011.1"/>
    <property type="molecule type" value="Genomic_DNA"/>
</dbReference>
<reference evidence="4 5" key="1">
    <citation type="submission" date="2019-03" db="EMBL/GenBank/DDBJ databases">
        <authorList>
            <person name="Ashton P.M."/>
            <person name="Dallman T."/>
            <person name="Nair S."/>
            <person name="De Pinna E."/>
            <person name="Peters T."/>
            <person name="Grant K."/>
        </authorList>
    </citation>
    <scope>NUCLEOTIDE SEQUENCE [LARGE SCALE GENOMIC DNA]</scope>
    <source>
        <strain evidence="2">RL15000271</strain>
        <strain evidence="3">RL15000440</strain>
    </source>
</reference>
<proteinExistence type="predicted"/>
<dbReference type="Proteomes" id="UP000401273">
    <property type="component" value="Unassembled WGS sequence"/>
</dbReference>
<comment type="caution">
    <text evidence="2">The sequence shown here is derived from an EMBL/GenBank/DDBJ whole genome shotgun (WGS) entry which is preliminary data.</text>
</comment>
<evidence type="ECO:0008006" key="6">
    <source>
        <dbReference type="Google" id="ProtNLM"/>
    </source>
</evidence>
<dbReference type="AlphaFoldDB" id="A0A7U8DF03"/>
<dbReference type="PROSITE" id="PS51257">
    <property type="entry name" value="PROKAR_LIPOPROTEIN"/>
    <property type="match status" value="1"/>
</dbReference>
<keyword evidence="1" id="KW-0732">Signal</keyword>
<sequence>MVKKIFINIILLTMLVTILSGCGGAEQTSDKEPEIPKKNQNDIELSIPPVLQNSEGEVLKSDKDALEDVQNFINKQNTTKQGEVGLSIVEFVKLVESDAPTKYAFMAALVNRSDQEGSDIEMKFTITNKATNVKIYDGDKITLSEEQFGFLKPNHAIPFKITIPDTENITPEMTVQDYDFEWEITNSKMKE</sequence>
<feature type="signal peptide" evidence="1">
    <location>
        <begin position="1"/>
        <end position="25"/>
    </location>
</feature>
<evidence type="ECO:0000313" key="4">
    <source>
        <dbReference type="Proteomes" id="UP000332711"/>
    </source>
</evidence>